<proteinExistence type="predicted"/>
<reference evidence="1 2" key="1">
    <citation type="submission" date="2016-10" db="EMBL/GenBank/DDBJ databases">
        <authorList>
            <person name="de Groot N.N."/>
        </authorList>
    </citation>
    <scope>NUCLEOTIDE SEQUENCE [LARGE SCALE GENOMIC DNA]</scope>
    <source>
        <strain evidence="1 2">DSM 14858</strain>
    </source>
</reference>
<dbReference type="EMBL" id="FNZQ01000002">
    <property type="protein sequence ID" value="SEK94365.1"/>
    <property type="molecule type" value="Genomic_DNA"/>
</dbReference>
<sequence length="151" mass="17210">MTQAHDIYQDFLDTASIALWNRDYTTVAAMLSYPHLIRLPETDRIIQNAAEQQLDAQAFRESLKGLGATAYHRLCRDAQFDPDGPDRITGAHTTYIMRGGSYLTDPYECRMSLMRQPDGRWLADAINVSVRKSGMAYYHPDNIRARTGRPK</sequence>
<keyword evidence="2" id="KW-1185">Reference proteome</keyword>
<dbReference type="Proteomes" id="UP000199283">
    <property type="component" value="Unassembled WGS sequence"/>
</dbReference>
<dbReference type="AlphaFoldDB" id="A0A1H7L7B8"/>
<dbReference type="RefSeq" id="WP_092761633.1">
    <property type="nucleotide sequence ID" value="NZ_FNZQ01000002.1"/>
</dbReference>
<evidence type="ECO:0000313" key="1">
    <source>
        <dbReference type="EMBL" id="SEK94365.1"/>
    </source>
</evidence>
<dbReference type="STRING" id="188906.SAMN04488526_1618"/>
<evidence type="ECO:0000313" key="2">
    <source>
        <dbReference type="Proteomes" id="UP000199283"/>
    </source>
</evidence>
<evidence type="ECO:0008006" key="3">
    <source>
        <dbReference type="Google" id="ProtNLM"/>
    </source>
</evidence>
<protein>
    <recommendedName>
        <fullName evidence="3">SnoaL-like domain-containing protein</fullName>
    </recommendedName>
</protein>
<organism evidence="1 2">
    <name type="scientific">Jannaschia helgolandensis</name>
    <dbReference type="NCBI Taxonomy" id="188906"/>
    <lineage>
        <taxon>Bacteria</taxon>
        <taxon>Pseudomonadati</taxon>
        <taxon>Pseudomonadota</taxon>
        <taxon>Alphaproteobacteria</taxon>
        <taxon>Rhodobacterales</taxon>
        <taxon>Roseobacteraceae</taxon>
        <taxon>Jannaschia</taxon>
    </lineage>
</organism>
<name>A0A1H7L7B8_9RHOB</name>
<gene>
    <name evidence="1" type="ORF">SAMN04488526_1618</name>
</gene>
<accession>A0A1H7L7B8</accession>
<dbReference type="OrthoDB" id="7717972at2"/>